<accession>A0ABU6RXA5</accession>
<name>A0ABU6RXA5_9FABA</name>
<gene>
    <name evidence="1" type="ORF">PIB30_101436</name>
</gene>
<evidence type="ECO:0000313" key="2">
    <source>
        <dbReference type="Proteomes" id="UP001341840"/>
    </source>
</evidence>
<sequence length="138" mass="15689">MFPLAQRLSGFPHGVRDLQAGRLLSWQYRVDRCRVEDVMRQFGVDRPIPIDPVNVDSFMTTTSRGEDVWGPHITPPKHGMRAGPDTRLILSSFRLSRSQTSVEAGSIWIGGIKYARGGSCRMTTCCRIDEFWLCLRTF</sequence>
<evidence type="ECO:0000313" key="1">
    <source>
        <dbReference type="EMBL" id="MED6128797.1"/>
    </source>
</evidence>
<organism evidence="1 2">
    <name type="scientific">Stylosanthes scabra</name>
    <dbReference type="NCBI Taxonomy" id="79078"/>
    <lineage>
        <taxon>Eukaryota</taxon>
        <taxon>Viridiplantae</taxon>
        <taxon>Streptophyta</taxon>
        <taxon>Embryophyta</taxon>
        <taxon>Tracheophyta</taxon>
        <taxon>Spermatophyta</taxon>
        <taxon>Magnoliopsida</taxon>
        <taxon>eudicotyledons</taxon>
        <taxon>Gunneridae</taxon>
        <taxon>Pentapetalae</taxon>
        <taxon>rosids</taxon>
        <taxon>fabids</taxon>
        <taxon>Fabales</taxon>
        <taxon>Fabaceae</taxon>
        <taxon>Papilionoideae</taxon>
        <taxon>50 kb inversion clade</taxon>
        <taxon>dalbergioids sensu lato</taxon>
        <taxon>Dalbergieae</taxon>
        <taxon>Pterocarpus clade</taxon>
        <taxon>Stylosanthes</taxon>
    </lineage>
</organism>
<protein>
    <submittedName>
        <fullName evidence="1">Uncharacterized protein</fullName>
    </submittedName>
</protein>
<proteinExistence type="predicted"/>
<reference evidence="1 2" key="1">
    <citation type="journal article" date="2023" name="Plants (Basel)">
        <title>Bridging the Gap: Combining Genomics and Transcriptomics Approaches to Understand Stylosanthes scabra, an Orphan Legume from the Brazilian Caatinga.</title>
        <authorList>
            <person name="Ferreira-Neto J.R.C."/>
            <person name="da Silva M.D."/>
            <person name="Binneck E."/>
            <person name="de Melo N.F."/>
            <person name="da Silva R.H."/>
            <person name="de Melo A.L.T.M."/>
            <person name="Pandolfi V."/>
            <person name="Bustamante F.O."/>
            <person name="Brasileiro-Vidal A.C."/>
            <person name="Benko-Iseppon A.M."/>
        </authorList>
    </citation>
    <scope>NUCLEOTIDE SEQUENCE [LARGE SCALE GENOMIC DNA]</scope>
    <source>
        <tissue evidence="1">Leaves</tissue>
    </source>
</reference>
<keyword evidence="2" id="KW-1185">Reference proteome</keyword>
<dbReference type="EMBL" id="JASCZI010033177">
    <property type="protein sequence ID" value="MED6128797.1"/>
    <property type="molecule type" value="Genomic_DNA"/>
</dbReference>
<comment type="caution">
    <text evidence="1">The sequence shown here is derived from an EMBL/GenBank/DDBJ whole genome shotgun (WGS) entry which is preliminary data.</text>
</comment>
<dbReference type="Proteomes" id="UP001341840">
    <property type="component" value="Unassembled WGS sequence"/>
</dbReference>